<proteinExistence type="predicted"/>
<name>A0A2H0ZWY1_CANAR</name>
<organism evidence="2">
    <name type="scientific">Candidozyma auris</name>
    <name type="common">Yeast</name>
    <name type="synonym">Candida auris</name>
    <dbReference type="NCBI Taxonomy" id="498019"/>
    <lineage>
        <taxon>Eukaryota</taxon>
        <taxon>Fungi</taxon>
        <taxon>Dikarya</taxon>
        <taxon>Ascomycota</taxon>
        <taxon>Saccharomycotina</taxon>
        <taxon>Pichiomycetes</taxon>
        <taxon>Metschnikowiaceae</taxon>
        <taxon>Candidozyma</taxon>
    </lineage>
</organism>
<dbReference type="EMBL" id="PEKT02000005">
    <property type="protein sequence ID" value="PIS54842.1"/>
    <property type="molecule type" value="Genomic_DNA"/>
</dbReference>
<dbReference type="VEuPathDB" id="FungiDB:CJI96_0004265"/>
<keyword evidence="3" id="KW-1185">Reference proteome</keyword>
<accession>A0A2H0ZWY1</accession>
<evidence type="ECO:0000313" key="2">
    <source>
        <dbReference type="EMBL" id="PIS54842.1"/>
    </source>
</evidence>
<dbReference type="AlphaFoldDB" id="A0A2H0ZWY1"/>
<dbReference type="VEuPathDB" id="FungiDB:CJJ07_001115"/>
<dbReference type="VEuPathDB" id="FungiDB:CJI97_002179"/>
<reference evidence="2" key="2">
    <citation type="submission" date="2017-11" db="EMBL/GenBank/DDBJ databases">
        <title>Candida auris genome assembly and annotation.</title>
        <authorList>
            <person name="Munoz J.F."/>
            <person name="Gade L.G."/>
            <person name="Chow N.A."/>
            <person name="Litvintseva A.P."/>
            <person name="Loparev V.N."/>
            <person name="Cuomo C.A."/>
        </authorList>
    </citation>
    <scope>NUCLEOTIDE SEQUENCE</scope>
    <source>
        <strain evidence="2">B8441</strain>
    </source>
</reference>
<sequence>MSGLSIKPSPKPSCLDTIPSKEYTDILHVYYDDIIDTLRYKMIHALDQFALNKVEGSHSYDAWLSEYRRWVDSQDECIKHYVSGKLGTGPIDASVKGYYARISEIDIRKLKSVIDKYLCLILKNNVDSSRIPVVIYQNYYKLWEQI</sequence>
<comment type="caution">
    <text evidence="2">The sequence shown here is derived from an EMBL/GenBank/DDBJ whole genome shotgun (WGS) entry which is preliminary data.</text>
</comment>
<evidence type="ECO:0000313" key="3">
    <source>
        <dbReference type="Proteomes" id="UP000230249"/>
    </source>
</evidence>
<evidence type="ECO:0000313" key="1">
    <source>
        <dbReference type="EMBL" id="KAK8439967.1"/>
    </source>
</evidence>
<dbReference type="Proteomes" id="UP000230249">
    <property type="component" value="Unassembled WGS sequence"/>
</dbReference>
<dbReference type="VEuPathDB" id="FungiDB:B9J08_001988"/>
<protein>
    <submittedName>
        <fullName evidence="2">Uncharacterized protein</fullName>
    </submittedName>
</protein>
<gene>
    <name evidence="2" type="ORF">B9J08_001988</name>
    <name evidence="1" type="ORF">B9J08_03061</name>
</gene>
<dbReference type="EMBL" id="PEKT03000003">
    <property type="protein sequence ID" value="KAK8439967.1"/>
    <property type="molecule type" value="Genomic_DNA"/>
</dbReference>
<reference evidence="1" key="4">
    <citation type="submission" date="2024-03" db="EMBL/GenBank/DDBJ databases">
        <title>Improved genome assembly of Candida auris strain B8441 and annotation of B11205.</title>
        <authorList>
            <person name="Cauldron N.C."/>
            <person name="Shea T."/>
            <person name="Cuomo C.A."/>
        </authorList>
    </citation>
    <scope>NUCLEOTIDE SEQUENCE</scope>
    <source>
        <strain evidence="1">B8441</strain>
    </source>
</reference>
<reference evidence="2 3" key="1">
    <citation type="journal article" date="2017" name="Clin. Infect. Dis.">
        <title>Simultaneous emergence of multidrug-resistant Candida auris on 3 continents confirmed by whole-genome sequencing and epidemiological analyses.</title>
        <authorList>
            <person name="Lockhart S.R."/>
            <person name="Etienne K.A."/>
            <person name="Vallabhaneni S."/>
            <person name="Farooqi J."/>
            <person name="Chowdhary A."/>
            <person name="Govender N.P."/>
            <person name="Colombo A.L."/>
            <person name="Calvo B."/>
            <person name="Cuomo C.A."/>
            <person name="Desjardins C.A."/>
            <person name="Berkow E.L."/>
            <person name="Castanheira M."/>
            <person name="Magobo R.E."/>
            <person name="Jabeen K."/>
            <person name="Asghar R.J."/>
            <person name="Meis J.F."/>
            <person name="Jackson B."/>
            <person name="Chiller T."/>
            <person name="Litvintseva A.P."/>
        </authorList>
    </citation>
    <scope>NUCLEOTIDE SEQUENCE [LARGE SCALE GENOMIC DNA]</scope>
    <source>
        <strain evidence="2 3">B8441</strain>
    </source>
</reference>
<dbReference type="VEuPathDB" id="FungiDB:CJJ09_000683"/>
<dbReference type="VEuPathDB" id="FungiDB:QG37_08169"/>
<reference evidence="1 3" key="3">
    <citation type="journal article" date="2018" name="Nat. Commun.">
        <title>Genomic insights into multidrug-resistance, mating and virulence in Candida auris and related emerging species.</title>
        <authorList>
            <person name="Munoz J.F."/>
            <person name="Gade L."/>
            <person name="Chow N.A."/>
            <person name="Loparev V.N."/>
            <person name="Juieng P."/>
            <person name="Berkow E.L."/>
            <person name="Farrer R.A."/>
            <person name="Litvintseva A.P."/>
            <person name="Cuomo C.A."/>
        </authorList>
    </citation>
    <scope>GENOME REANNOTATION</scope>
    <source>
        <strain evidence="1 3">B8441</strain>
    </source>
</reference>